<protein>
    <recommendedName>
        <fullName evidence="3">Aminotransferase-like plant mobile domain-containing protein</fullName>
    </recommendedName>
</protein>
<organism evidence="1 2">
    <name type="scientific">Gossypium arboreum</name>
    <name type="common">Tree cotton</name>
    <name type="synonym">Gossypium nanking</name>
    <dbReference type="NCBI Taxonomy" id="29729"/>
    <lineage>
        <taxon>Eukaryota</taxon>
        <taxon>Viridiplantae</taxon>
        <taxon>Streptophyta</taxon>
        <taxon>Embryophyta</taxon>
        <taxon>Tracheophyta</taxon>
        <taxon>Spermatophyta</taxon>
        <taxon>Magnoliopsida</taxon>
        <taxon>eudicotyledons</taxon>
        <taxon>Gunneridae</taxon>
        <taxon>Pentapetalae</taxon>
        <taxon>rosids</taxon>
        <taxon>malvids</taxon>
        <taxon>Malvales</taxon>
        <taxon>Malvaceae</taxon>
        <taxon>Malvoideae</taxon>
        <taxon>Gossypium</taxon>
    </lineage>
</organism>
<dbReference type="EMBL" id="JARKNE010000012">
    <property type="protein sequence ID" value="KAK5775289.1"/>
    <property type="molecule type" value="Genomic_DNA"/>
</dbReference>
<name>A0ABR0MMT9_GOSAR</name>
<evidence type="ECO:0000313" key="2">
    <source>
        <dbReference type="Proteomes" id="UP001358586"/>
    </source>
</evidence>
<dbReference type="Proteomes" id="UP001358586">
    <property type="component" value="Chromosome 12"/>
</dbReference>
<keyword evidence="2" id="KW-1185">Reference proteome</keyword>
<comment type="caution">
    <text evidence="1">The sequence shown here is derived from an EMBL/GenBank/DDBJ whole genome shotgun (WGS) entry which is preliminary data.</text>
</comment>
<reference evidence="1 2" key="1">
    <citation type="submission" date="2023-03" db="EMBL/GenBank/DDBJ databases">
        <title>WGS of Gossypium arboreum.</title>
        <authorList>
            <person name="Yu D."/>
        </authorList>
    </citation>
    <scope>NUCLEOTIDE SEQUENCE [LARGE SCALE GENOMIC DNA]</scope>
    <source>
        <tissue evidence="1">Leaf</tissue>
    </source>
</reference>
<evidence type="ECO:0008006" key="3">
    <source>
        <dbReference type="Google" id="ProtNLM"/>
    </source>
</evidence>
<gene>
    <name evidence="1" type="ORF">PVK06_043162</name>
</gene>
<accession>A0ABR0MMT9</accession>
<proteinExistence type="predicted"/>
<sequence length="109" mass="12071">MELIMFCVVEFHGFRLAFAVDFVMFVGATNSILDSSAHWWKDRGPGHTFLHFSYGECTITLEDVALQLGLLMDGSVVTGATIVPDKEDLWTALLGKVLNKFDGGRISMN</sequence>
<evidence type="ECO:0000313" key="1">
    <source>
        <dbReference type="EMBL" id="KAK5775289.1"/>
    </source>
</evidence>